<evidence type="ECO:0000256" key="6">
    <source>
        <dbReference type="RuleBase" id="RU363077"/>
    </source>
</evidence>
<accession>A0AA88A392</accession>
<feature type="transmembrane region" description="Helical" evidence="6">
    <location>
        <begin position="307"/>
        <end position="326"/>
    </location>
</feature>
<dbReference type="EMBL" id="BTGU01000017">
    <property type="protein sequence ID" value="GMN44085.1"/>
    <property type="molecule type" value="Genomic_DNA"/>
</dbReference>
<dbReference type="InterPro" id="IPR000620">
    <property type="entry name" value="EamA_dom"/>
</dbReference>
<dbReference type="Pfam" id="PF00892">
    <property type="entry name" value="EamA"/>
    <property type="match status" value="2"/>
</dbReference>
<evidence type="ECO:0000256" key="1">
    <source>
        <dbReference type="ARBA" id="ARBA00004141"/>
    </source>
</evidence>
<comment type="caution">
    <text evidence="8">The sequence shown here is derived from an EMBL/GenBank/DDBJ whole genome shotgun (WGS) entry which is preliminary data.</text>
</comment>
<proteinExistence type="inferred from homology"/>
<evidence type="ECO:0000313" key="9">
    <source>
        <dbReference type="Proteomes" id="UP001187192"/>
    </source>
</evidence>
<feature type="transmembrane region" description="Helical" evidence="6">
    <location>
        <begin position="135"/>
        <end position="154"/>
    </location>
</feature>
<feature type="transmembrane region" description="Helical" evidence="6">
    <location>
        <begin position="41"/>
        <end position="62"/>
    </location>
</feature>
<dbReference type="PANTHER" id="PTHR31218">
    <property type="entry name" value="WAT1-RELATED PROTEIN"/>
    <property type="match status" value="1"/>
</dbReference>
<feature type="domain" description="EamA" evidence="7">
    <location>
        <begin position="14"/>
        <end position="146"/>
    </location>
</feature>
<dbReference type="GO" id="GO:0022857">
    <property type="term" value="F:transmembrane transporter activity"/>
    <property type="evidence" value="ECO:0007669"/>
    <property type="project" value="InterPro"/>
</dbReference>
<dbReference type="InterPro" id="IPR030184">
    <property type="entry name" value="WAT1-related"/>
</dbReference>
<keyword evidence="9" id="KW-1185">Reference proteome</keyword>
<sequence>MARNTKVGDYMPFLVMVLVQVCYAGMNITSKVALESGMNPLVLVAYRQIFATVAVAPFSFLMEWKTMPKLTFPILFQIFLCSLTGAVANQVFFFLGLKYSSAIIASALSNILPAVTFLLAVIFRQESAEIRKKSGIAKIVGTILCVGGAMMLSFYEGKKIGPIFIILSTVGWAAWFIIQAGMGEKFPAPYTSTTLMCLMASVECGAIGFAVEHNFSSWSLRDDTRLVASLYAGIMGSAIAFFLTSWSIQRKGPLYVSVFSPLLLIIVAILSWVMLKEKIYVGTVSRLDLYHPPISRQANLEISGSRLSVGVVGSVFIISGLYAVLWGKGREMEQLRGDMAVEGDATKTTSKGHHDDHVIYSIHDLELQMKPYVHCPIGCNHDDDDNDDAI</sequence>
<feature type="transmembrane region" description="Helical" evidence="6">
    <location>
        <begin position="190"/>
        <end position="210"/>
    </location>
</feature>
<evidence type="ECO:0000256" key="2">
    <source>
        <dbReference type="ARBA" id="ARBA00007635"/>
    </source>
</evidence>
<evidence type="ECO:0000313" key="8">
    <source>
        <dbReference type="EMBL" id="GMN44085.1"/>
    </source>
</evidence>
<evidence type="ECO:0000256" key="3">
    <source>
        <dbReference type="ARBA" id="ARBA00022692"/>
    </source>
</evidence>
<gene>
    <name evidence="8" type="ORF">TIFTF001_013294</name>
</gene>
<feature type="transmembrane region" description="Helical" evidence="6">
    <location>
        <begin position="160"/>
        <end position="178"/>
    </location>
</feature>
<feature type="transmembrane region" description="Helical" evidence="6">
    <location>
        <begin position="74"/>
        <end position="97"/>
    </location>
</feature>
<comment type="similarity">
    <text evidence="2 6">Belongs to the drug/metabolite transporter (DMT) superfamily. Plant drug/metabolite exporter (P-DME) (TC 2.A.7.4) family.</text>
</comment>
<feature type="transmembrane region" description="Helical" evidence="6">
    <location>
        <begin position="255"/>
        <end position="275"/>
    </location>
</feature>
<dbReference type="GO" id="GO:0016020">
    <property type="term" value="C:membrane"/>
    <property type="evidence" value="ECO:0007669"/>
    <property type="project" value="UniProtKB-SubCell"/>
</dbReference>
<dbReference type="AlphaFoldDB" id="A0AA88A392"/>
<evidence type="ECO:0000256" key="5">
    <source>
        <dbReference type="ARBA" id="ARBA00023136"/>
    </source>
</evidence>
<organism evidence="8 9">
    <name type="scientific">Ficus carica</name>
    <name type="common">Common fig</name>
    <dbReference type="NCBI Taxonomy" id="3494"/>
    <lineage>
        <taxon>Eukaryota</taxon>
        <taxon>Viridiplantae</taxon>
        <taxon>Streptophyta</taxon>
        <taxon>Embryophyta</taxon>
        <taxon>Tracheophyta</taxon>
        <taxon>Spermatophyta</taxon>
        <taxon>Magnoliopsida</taxon>
        <taxon>eudicotyledons</taxon>
        <taxon>Gunneridae</taxon>
        <taxon>Pentapetalae</taxon>
        <taxon>rosids</taxon>
        <taxon>fabids</taxon>
        <taxon>Rosales</taxon>
        <taxon>Moraceae</taxon>
        <taxon>Ficeae</taxon>
        <taxon>Ficus</taxon>
    </lineage>
</organism>
<feature type="transmembrane region" description="Helical" evidence="6">
    <location>
        <begin position="230"/>
        <end position="248"/>
    </location>
</feature>
<feature type="domain" description="EamA" evidence="7">
    <location>
        <begin position="160"/>
        <end position="283"/>
    </location>
</feature>
<name>A0AA88A392_FICCA</name>
<keyword evidence="4 6" id="KW-1133">Transmembrane helix</keyword>
<comment type="subcellular location">
    <subcellularLocation>
        <location evidence="1 6">Membrane</location>
        <topology evidence="1 6">Multi-pass membrane protein</topology>
    </subcellularLocation>
</comment>
<keyword evidence="3 6" id="KW-0812">Transmembrane</keyword>
<dbReference type="InterPro" id="IPR037185">
    <property type="entry name" value="EmrE-like"/>
</dbReference>
<reference evidence="8" key="1">
    <citation type="submission" date="2023-07" db="EMBL/GenBank/DDBJ databases">
        <title>draft genome sequence of fig (Ficus carica).</title>
        <authorList>
            <person name="Takahashi T."/>
            <person name="Nishimura K."/>
        </authorList>
    </citation>
    <scope>NUCLEOTIDE SEQUENCE</scope>
</reference>
<dbReference type="Proteomes" id="UP001187192">
    <property type="component" value="Unassembled WGS sequence"/>
</dbReference>
<protein>
    <recommendedName>
        <fullName evidence="6">WAT1-related protein</fullName>
    </recommendedName>
</protein>
<dbReference type="SUPFAM" id="SSF103481">
    <property type="entry name" value="Multidrug resistance efflux transporter EmrE"/>
    <property type="match status" value="2"/>
</dbReference>
<feature type="transmembrane region" description="Helical" evidence="6">
    <location>
        <begin position="12"/>
        <end position="29"/>
    </location>
</feature>
<evidence type="ECO:0000259" key="7">
    <source>
        <dbReference type="Pfam" id="PF00892"/>
    </source>
</evidence>
<evidence type="ECO:0000256" key="4">
    <source>
        <dbReference type="ARBA" id="ARBA00022989"/>
    </source>
</evidence>
<keyword evidence="5 6" id="KW-0472">Membrane</keyword>
<feature type="transmembrane region" description="Helical" evidence="6">
    <location>
        <begin position="103"/>
        <end position="123"/>
    </location>
</feature>